<proteinExistence type="predicted"/>
<sequence>ILFARKRARIFERNVLLYILVEFKIFSLQNFYLKEVLNLYNNRLASSPKTTTMVTKKYHIIVLFDERFYICRVVLLNCQRRS</sequence>
<evidence type="ECO:0000313" key="2">
    <source>
        <dbReference type="Proteomes" id="UP000092460"/>
    </source>
</evidence>
<organism evidence="1 2">
    <name type="scientific">Glossina palpalis gambiensis</name>
    <dbReference type="NCBI Taxonomy" id="67801"/>
    <lineage>
        <taxon>Eukaryota</taxon>
        <taxon>Metazoa</taxon>
        <taxon>Ecdysozoa</taxon>
        <taxon>Arthropoda</taxon>
        <taxon>Hexapoda</taxon>
        <taxon>Insecta</taxon>
        <taxon>Pterygota</taxon>
        <taxon>Neoptera</taxon>
        <taxon>Endopterygota</taxon>
        <taxon>Diptera</taxon>
        <taxon>Brachycera</taxon>
        <taxon>Muscomorpha</taxon>
        <taxon>Hippoboscoidea</taxon>
        <taxon>Glossinidae</taxon>
        <taxon>Glossina</taxon>
    </lineage>
</organism>
<accession>A0A1B0BGX4</accession>
<reference evidence="2" key="1">
    <citation type="submission" date="2015-01" db="EMBL/GenBank/DDBJ databases">
        <authorList>
            <person name="Aksoy S."/>
            <person name="Warren W."/>
            <person name="Wilson R.K."/>
        </authorList>
    </citation>
    <scope>NUCLEOTIDE SEQUENCE [LARGE SCALE GENOMIC DNA]</scope>
    <source>
        <strain evidence="2">IAEA</strain>
    </source>
</reference>
<name>A0A1B0BGX4_9MUSC</name>
<dbReference type="EMBL" id="JXJN01014081">
    <property type="status" value="NOT_ANNOTATED_CDS"/>
    <property type="molecule type" value="Genomic_DNA"/>
</dbReference>
<dbReference type="VEuPathDB" id="VectorBase:GPPI029687"/>
<evidence type="ECO:0000313" key="1">
    <source>
        <dbReference type="EnsemblMetazoa" id="GPPI029687-PA"/>
    </source>
</evidence>
<protein>
    <submittedName>
        <fullName evidence="1">Uncharacterized protein</fullName>
    </submittedName>
</protein>
<dbReference type="EnsemblMetazoa" id="GPPI029687-RA">
    <property type="protein sequence ID" value="GPPI029687-PA"/>
    <property type="gene ID" value="GPPI029687"/>
</dbReference>
<reference evidence="1" key="2">
    <citation type="submission" date="2020-05" db="UniProtKB">
        <authorList>
            <consortium name="EnsemblMetazoa"/>
        </authorList>
    </citation>
    <scope>IDENTIFICATION</scope>
    <source>
        <strain evidence="1">IAEA</strain>
    </source>
</reference>
<keyword evidence="2" id="KW-1185">Reference proteome</keyword>
<dbReference type="AlphaFoldDB" id="A0A1B0BGX4"/>
<dbReference type="Proteomes" id="UP000092460">
    <property type="component" value="Unassembled WGS sequence"/>
</dbReference>